<dbReference type="EMBL" id="JBEDUW010000166">
    <property type="protein sequence ID" value="KAK9905247.1"/>
    <property type="molecule type" value="Genomic_DNA"/>
</dbReference>
<sequence length="94" mass="11214">MGYTPFTSNVLHDIEEEEKEHTVGYHSEKLAVAFAPLNVKDNRTIRVMKNIRICYDCHSFMKHVSAKFGRELIFCDRNRFHHFINRSCSCQDYW</sequence>
<evidence type="ECO:0000313" key="4">
    <source>
        <dbReference type="Proteomes" id="UP001457282"/>
    </source>
</evidence>
<gene>
    <name evidence="3" type="ORF">M0R45_000359</name>
</gene>
<name>A0AAW1VQE7_RUBAR</name>
<keyword evidence="4" id="KW-1185">Reference proteome</keyword>
<comment type="caution">
    <text evidence="3">The sequence shown here is derived from an EMBL/GenBank/DDBJ whole genome shotgun (WGS) entry which is preliminary data.</text>
</comment>
<dbReference type="InterPro" id="IPR032867">
    <property type="entry name" value="DYW_dom"/>
</dbReference>
<comment type="similarity">
    <text evidence="1">Belongs to the PPR family. PCMP-H subfamily.</text>
</comment>
<reference evidence="3 4" key="1">
    <citation type="journal article" date="2023" name="G3 (Bethesda)">
        <title>A chromosome-length genome assembly and annotation of blackberry (Rubus argutus, cv. 'Hillquist').</title>
        <authorList>
            <person name="Bruna T."/>
            <person name="Aryal R."/>
            <person name="Dudchenko O."/>
            <person name="Sargent D.J."/>
            <person name="Mead D."/>
            <person name="Buti M."/>
            <person name="Cavallini A."/>
            <person name="Hytonen T."/>
            <person name="Andres J."/>
            <person name="Pham M."/>
            <person name="Weisz D."/>
            <person name="Mascagni F."/>
            <person name="Usai G."/>
            <person name="Natali L."/>
            <person name="Bassil N."/>
            <person name="Fernandez G.E."/>
            <person name="Lomsadze A."/>
            <person name="Armour M."/>
            <person name="Olukolu B."/>
            <person name="Poorten T."/>
            <person name="Britton C."/>
            <person name="Davik J."/>
            <person name="Ashrafi H."/>
            <person name="Aiden E.L."/>
            <person name="Borodovsky M."/>
            <person name="Worthington M."/>
        </authorList>
    </citation>
    <scope>NUCLEOTIDE SEQUENCE [LARGE SCALE GENOMIC DNA]</scope>
    <source>
        <strain evidence="3">PI 553951</strain>
    </source>
</reference>
<evidence type="ECO:0000313" key="3">
    <source>
        <dbReference type="EMBL" id="KAK9905247.1"/>
    </source>
</evidence>
<dbReference type="Proteomes" id="UP001457282">
    <property type="component" value="Unassembled WGS sequence"/>
</dbReference>
<dbReference type="GO" id="GO:0008270">
    <property type="term" value="F:zinc ion binding"/>
    <property type="evidence" value="ECO:0007669"/>
    <property type="project" value="InterPro"/>
</dbReference>
<evidence type="ECO:0000259" key="2">
    <source>
        <dbReference type="Pfam" id="PF14432"/>
    </source>
</evidence>
<protein>
    <recommendedName>
        <fullName evidence="2">DYW domain-containing protein</fullName>
    </recommendedName>
</protein>
<proteinExistence type="inferred from homology"/>
<evidence type="ECO:0000256" key="1">
    <source>
        <dbReference type="ARBA" id="ARBA00006643"/>
    </source>
</evidence>
<dbReference type="AlphaFoldDB" id="A0AAW1VQE7"/>
<accession>A0AAW1VQE7</accession>
<organism evidence="3 4">
    <name type="scientific">Rubus argutus</name>
    <name type="common">Southern blackberry</name>
    <dbReference type="NCBI Taxonomy" id="59490"/>
    <lineage>
        <taxon>Eukaryota</taxon>
        <taxon>Viridiplantae</taxon>
        <taxon>Streptophyta</taxon>
        <taxon>Embryophyta</taxon>
        <taxon>Tracheophyta</taxon>
        <taxon>Spermatophyta</taxon>
        <taxon>Magnoliopsida</taxon>
        <taxon>eudicotyledons</taxon>
        <taxon>Gunneridae</taxon>
        <taxon>Pentapetalae</taxon>
        <taxon>rosids</taxon>
        <taxon>fabids</taxon>
        <taxon>Rosales</taxon>
        <taxon>Rosaceae</taxon>
        <taxon>Rosoideae</taxon>
        <taxon>Rosoideae incertae sedis</taxon>
        <taxon>Rubus</taxon>
    </lineage>
</organism>
<dbReference type="Pfam" id="PF14432">
    <property type="entry name" value="DYW_deaminase"/>
    <property type="match status" value="1"/>
</dbReference>
<feature type="domain" description="DYW" evidence="2">
    <location>
        <begin position="2"/>
        <end position="94"/>
    </location>
</feature>